<protein>
    <submittedName>
        <fullName evidence="2">Uncharacterized protein</fullName>
    </submittedName>
</protein>
<organism evidence="2">
    <name type="scientific">viral metagenome</name>
    <dbReference type="NCBI Taxonomy" id="1070528"/>
    <lineage>
        <taxon>unclassified sequences</taxon>
        <taxon>metagenomes</taxon>
        <taxon>organismal metagenomes</taxon>
    </lineage>
</organism>
<keyword evidence="1" id="KW-0472">Membrane</keyword>
<feature type="transmembrane region" description="Helical" evidence="1">
    <location>
        <begin position="181"/>
        <end position="204"/>
    </location>
</feature>
<keyword evidence="1" id="KW-0812">Transmembrane</keyword>
<accession>A0A6C0IK72</accession>
<keyword evidence="1" id="KW-1133">Transmembrane helix</keyword>
<proteinExistence type="predicted"/>
<evidence type="ECO:0000256" key="1">
    <source>
        <dbReference type="SAM" id="Phobius"/>
    </source>
</evidence>
<sequence length="208" mass="22026">MYMNTLVKKKRDLTLAGAILTGLGATTTVVAGIGYAMYINQNITDTEYFKCLVILNIAGSPADLAADAIASATVNAKISTKVIETLRSVANAATGSVFGINDPTATNDTTFKDRISIANKAFASLSLGEKINFYKSETTYCKLFIENLQTNNVTLESAKIKSLQDLLSAAQKELNMLYTSIAFLAGVGPGLVIAGIPTLTVGLLTKNK</sequence>
<reference evidence="2" key="1">
    <citation type="journal article" date="2020" name="Nature">
        <title>Giant virus diversity and host interactions through global metagenomics.</title>
        <authorList>
            <person name="Schulz F."/>
            <person name="Roux S."/>
            <person name="Paez-Espino D."/>
            <person name="Jungbluth S."/>
            <person name="Walsh D.A."/>
            <person name="Denef V.J."/>
            <person name="McMahon K.D."/>
            <person name="Konstantinidis K.T."/>
            <person name="Eloe-Fadrosh E.A."/>
            <person name="Kyrpides N.C."/>
            <person name="Woyke T."/>
        </authorList>
    </citation>
    <scope>NUCLEOTIDE SEQUENCE</scope>
    <source>
        <strain evidence="2">GVMAG-M-3300023184-89</strain>
    </source>
</reference>
<evidence type="ECO:0000313" key="2">
    <source>
        <dbReference type="EMBL" id="QHT92885.1"/>
    </source>
</evidence>
<name>A0A6C0IK72_9ZZZZ</name>
<dbReference type="AlphaFoldDB" id="A0A6C0IK72"/>
<dbReference type="EMBL" id="MN740195">
    <property type="protein sequence ID" value="QHT92885.1"/>
    <property type="molecule type" value="Genomic_DNA"/>
</dbReference>